<feature type="transmembrane region" description="Helical" evidence="1">
    <location>
        <begin position="76"/>
        <end position="99"/>
    </location>
</feature>
<protein>
    <submittedName>
        <fullName evidence="2">BQ5605_C040g11881 protein</fullName>
    </submittedName>
</protein>
<keyword evidence="1" id="KW-1133">Transmembrane helix</keyword>
<keyword evidence="1" id="KW-0812">Transmembrane</keyword>
<reference evidence="2 3" key="1">
    <citation type="submission" date="2016-11" db="EMBL/GenBank/DDBJ databases">
        <authorList>
            <person name="Jaros S."/>
            <person name="Januszkiewicz K."/>
            <person name="Wedrychowicz H."/>
        </authorList>
    </citation>
    <scope>NUCLEOTIDE SEQUENCE [LARGE SCALE GENOMIC DNA]</scope>
</reference>
<dbReference type="Proteomes" id="UP000249464">
    <property type="component" value="Unassembled WGS sequence"/>
</dbReference>
<feature type="transmembrane region" description="Helical" evidence="1">
    <location>
        <begin position="26"/>
        <end position="55"/>
    </location>
</feature>
<keyword evidence="3" id="KW-1185">Reference proteome</keyword>
<dbReference type="AlphaFoldDB" id="A0A2X0NIH6"/>
<organism evidence="2 3">
    <name type="scientific">Microbotryum silenes-dioicae</name>
    <dbReference type="NCBI Taxonomy" id="796604"/>
    <lineage>
        <taxon>Eukaryota</taxon>
        <taxon>Fungi</taxon>
        <taxon>Dikarya</taxon>
        <taxon>Basidiomycota</taxon>
        <taxon>Pucciniomycotina</taxon>
        <taxon>Microbotryomycetes</taxon>
        <taxon>Microbotryales</taxon>
        <taxon>Microbotryaceae</taxon>
        <taxon>Microbotryum</taxon>
    </lineage>
</organism>
<evidence type="ECO:0000313" key="3">
    <source>
        <dbReference type="Proteomes" id="UP000249464"/>
    </source>
</evidence>
<gene>
    <name evidence="2" type="primary">BQ5605_C040g11881</name>
    <name evidence="2" type="ORF">BQ5605_C040G11881</name>
</gene>
<evidence type="ECO:0000256" key="1">
    <source>
        <dbReference type="SAM" id="Phobius"/>
    </source>
</evidence>
<keyword evidence="1" id="KW-0472">Membrane</keyword>
<accession>A0A2X0NIH6</accession>
<proteinExistence type="predicted"/>
<dbReference type="EMBL" id="FQNC01000118">
    <property type="protein sequence ID" value="SGZ32497.1"/>
    <property type="molecule type" value="Genomic_DNA"/>
</dbReference>
<evidence type="ECO:0000313" key="2">
    <source>
        <dbReference type="EMBL" id="SGZ32497.1"/>
    </source>
</evidence>
<name>A0A2X0NIH6_9BASI</name>
<sequence>MVRERALPRHEPDPHHFGTFLPRSCLLLVAFSSLALHCAYSALVAAVINIFYVVFEWRMVLDHDSQKTRIARRSTIYFPMVLGGLLCSFSLLQAFVVVLSRKRCAAASSPTFC</sequence>